<dbReference type="Pfam" id="PF06114">
    <property type="entry name" value="Peptidase_M78"/>
    <property type="match status" value="1"/>
</dbReference>
<sequence>MCLKEMRRKCDRLVRGLELPVPFDAYTLCEQVGAARGREILVIPVPMAAGTLHGVTLMHENRDVIVYQPHTTPVHQQHIILHELAHLLLGHDPKDLLRTLFPDLSPELVAGHLRTTFKDRVEYEAEYVATRILEKAHRGQDPPPPPEHRLLSRLERTLGRRPR</sequence>
<protein>
    <submittedName>
        <fullName evidence="2">ImmA/IrrE family metallo-endopeptidase</fullName>
    </submittedName>
</protein>
<dbReference type="EMBL" id="JAATEP010000004">
    <property type="protein sequence ID" value="NJP89402.1"/>
    <property type="molecule type" value="Genomic_DNA"/>
</dbReference>
<accession>A0ABX1AXM6</accession>
<organism evidence="2 3">
    <name type="scientific">Nonomuraea composti</name>
    <dbReference type="NCBI Taxonomy" id="2720023"/>
    <lineage>
        <taxon>Bacteria</taxon>
        <taxon>Bacillati</taxon>
        <taxon>Actinomycetota</taxon>
        <taxon>Actinomycetes</taxon>
        <taxon>Streptosporangiales</taxon>
        <taxon>Streptosporangiaceae</taxon>
        <taxon>Nonomuraea</taxon>
    </lineage>
</organism>
<gene>
    <name evidence="2" type="ORF">HCN51_08065</name>
</gene>
<name>A0ABX1AXM6_9ACTN</name>
<keyword evidence="3" id="KW-1185">Reference proteome</keyword>
<comment type="caution">
    <text evidence="2">The sequence shown here is derived from an EMBL/GenBank/DDBJ whole genome shotgun (WGS) entry which is preliminary data.</text>
</comment>
<proteinExistence type="predicted"/>
<reference evidence="2 3" key="1">
    <citation type="submission" date="2020-03" db="EMBL/GenBank/DDBJ databases">
        <title>WGS of actinomycetes isolated from Thailand.</title>
        <authorList>
            <person name="Thawai C."/>
        </authorList>
    </citation>
    <scope>NUCLEOTIDE SEQUENCE [LARGE SCALE GENOMIC DNA]</scope>
    <source>
        <strain evidence="2 3">FMUSA5-5</strain>
    </source>
</reference>
<dbReference type="RefSeq" id="WP_168008313.1">
    <property type="nucleotide sequence ID" value="NZ_JAATEP010000004.1"/>
</dbReference>
<evidence type="ECO:0000259" key="1">
    <source>
        <dbReference type="Pfam" id="PF06114"/>
    </source>
</evidence>
<dbReference type="Gene3D" id="1.10.10.2910">
    <property type="match status" value="1"/>
</dbReference>
<evidence type="ECO:0000313" key="2">
    <source>
        <dbReference type="EMBL" id="NJP89402.1"/>
    </source>
</evidence>
<evidence type="ECO:0000313" key="3">
    <source>
        <dbReference type="Proteomes" id="UP000696294"/>
    </source>
</evidence>
<dbReference type="InterPro" id="IPR010359">
    <property type="entry name" value="IrrE_HExxH"/>
</dbReference>
<feature type="domain" description="IrrE N-terminal-like" evidence="1">
    <location>
        <begin position="39"/>
        <end position="131"/>
    </location>
</feature>
<dbReference type="Proteomes" id="UP000696294">
    <property type="component" value="Unassembled WGS sequence"/>
</dbReference>